<feature type="domain" description="Aminotransferase class V" evidence="3">
    <location>
        <begin position="291"/>
        <end position="667"/>
    </location>
</feature>
<dbReference type="GO" id="GO:0017000">
    <property type="term" value="P:antibiotic biosynthetic process"/>
    <property type="evidence" value="ECO:0007669"/>
    <property type="project" value="UniProtKB-KW"/>
</dbReference>
<dbReference type="Gene3D" id="3.40.50.10320">
    <property type="entry name" value="LmbE-like"/>
    <property type="match status" value="1"/>
</dbReference>
<protein>
    <submittedName>
        <fullName evidence="4">Aminotransferase class V-fold PLP-dependent enzyme</fullName>
    </submittedName>
</protein>
<name>A0A5C4M2Q9_9PSEU</name>
<evidence type="ECO:0000313" key="5">
    <source>
        <dbReference type="Proteomes" id="UP000305546"/>
    </source>
</evidence>
<evidence type="ECO:0000259" key="3">
    <source>
        <dbReference type="Pfam" id="PF00266"/>
    </source>
</evidence>
<keyword evidence="4" id="KW-0808">Transferase</keyword>
<sequence length="826" mass="90099">MSSLFRRSPRACAGPAVAATDFGPLITGTRTLPGHTPTGTMGTMESLLDDVRRVLVVVAHPDDESFGLGALLGSLTARGAASAVLCFTRGEASTLHDGPGELATIRSAELTAAAKVLEVETTSLLDYPDGRLAEVPLTELAGQVRAAIRRFRPTHLLVFDTGGITGHPDHRRATEAALAAADSLPVLAWALPEQVATTLNEEFGARFAGRPERELSRPLKVDRALQWQAIACHHSQSSDNPVLRRRLELLGDREYVHLLTEDATPLLERIRHGIIGDGEVLDGPYGPAKVVYADYTASGRSLDFIEDFLREQVLPRYANTHTESSGTGLQTGVLREDARRLIRDAVGGGENDLVIFCGSGATAAVNKLVGILELRLPAGLDERYQLTERIPPGERPVVFVGPFEHHSNELPWRESIADVVVIPEDPDGHIDLAALAGELVRYRDRPLRIGSFSAASNVTGLLSDADRIAALLHEHGALSFWDYAAAGPYVPIRVAESAPGRGDHKDAIFLSPHKFAGGPQTPGVLVVRRELVTNRVPTIPGGGTVAFVDPLGHQYLDDPVAREEGGTPAIIESIRAGLVFGLKQAVGTDVIQAREERLWRRALERWEANPNIELLGNRHARRLSIVSFRIHVAGSYLHHNYVVALLNDLLGIQARGGCSCAGPYGHRLLSIDTEHSHAFEREVSAGCEGIKPGWTRVNFNYFISDAVRDYLIDAVDLLARLGHRLLPDYTFEPHTGLWRHRAGPAGPALRLSDLRYDGEGRLVYPHHRIQADEDVLPKQLLHARELLEARPDGIESGPTGLAADFEELRWFHLPPGCLTQPEIRRD</sequence>
<keyword evidence="5" id="KW-1185">Reference proteome</keyword>
<dbReference type="SUPFAM" id="SSF53383">
    <property type="entry name" value="PLP-dependent transferases"/>
    <property type="match status" value="1"/>
</dbReference>
<dbReference type="InterPro" id="IPR000192">
    <property type="entry name" value="Aminotrans_V_dom"/>
</dbReference>
<dbReference type="InterPro" id="IPR015422">
    <property type="entry name" value="PyrdxlP-dep_Trfase_small"/>
</dbReference>
<accession>A0A5C4M2Q9</accession>
<dbReference type="Gene3D" id="3.40.640.10">
    <property type="entry name" value="Type I PLP-dependent aspartate aminotransferase-like (Major domain)"/>
    <property type="match status" value="1"/>
</dbReference>
<dbReference type="PANTHER" id="PTHR43686">
    <property type="entry name" value="SULFURTRANSFERASE-RELATED"/>
    <property type="match status" value="1"/>
</dbReference>
<evidence type="ECO:0000256" key="1">
    <source>
        <dbReference type="ARBA" id="ARBA00022833"/>
    </source>
</evidence>
<dbReference type="SUPFAM" id="SSF102588">
    <property type="entry name" value="LmbE-like"/>
    <property type="match status" value="1"/>
</dbReference>
<evidence type="ECO:0000313" key="4">
    <source>
        <dbReference type="EMBL" id="TNC26470.1"/>
    </source>
</evidence>
<keyword evidence="1" id="KW-0862">Zinc</keyword>
<dbReference type="GO" id="GO:0008483">
    <property type="term" value="F:transaminase activity"/>
    <property type="evidence" value="ECO:0007669"/>
    <property type="project" value="UniProtKB-KW"/>
</dbReference>
<dbReference type="EMBL" id="VDFW01000008">
    <property type="protein sequence ID" value="TNC26470.1"/>
    <property type="molecule type" value="Genomic_DNA"/>
</dbReference>
<dbReference type="InterPro" id="IPR024078">
    <property type="entry name" value="LmbE-like_dom_sf"/>
</dbReference>
<dbReference type="Pfam" id="PF00266">
    <property type="entry name" value="Aminotran_5"/>
    <property type="match status" value="1"/>
</dbReference>
<dbReference type="InterPro" id="IPR003737">
    <property type="entry name" value="GlcNAc_PI_deacetylase-related"/>
</dbReference>
<gene>
    <name evidence="4" type="ORF">FG385_12000</name>
</gene>
<dbReference type="InterPro" id="IPR015424">
    <property type="entry name" value="PyrdxlP-dep_Trfase"/>
</dbReference>
<dbReference type="AlphaFoldDB" id="A0A5C4M2Q9"/>
<dbReference type="GO" id="GO:0016137">
    <property type="term" value="P:glycoside metabolic process"/>
    <property type="evidence" value="ECO:0007669"/>
    <property type="project" value="UniProtKB-ARBA"/>
</dbReference>
<dbReference type="Gene3D" id="3.90.1150.10">
    <property type="entry name" value="Aspartate Aminotransferase, domain 1"/>
    <property type="match status" value="1"/>
</dbReference>
<comment type="caution">
    <text evidence="4">The sequence shown here is derived from an EMBL/GenBank/DDBJ whole genome shotgun (WGS) entry which is preliminary data.</text>
</comment>
<keyword evidence="2" id="KW-0045">Antibiotic biosynthesis</keyword>
<keyword evidence="4" id="KW-0032">Aminotransferase</keyword>
<dbReference type="Proteomes" id="UP000305546">
    <property type="component" value="Unassembled WGS sequence"/>
</dbReference>
<dbReference type="Pfam" id="PF02585">
    <property type="entry name" value="PIG-L"/>
    <property type="match status" value="1"/>
</dbReference>
<organism evidence="4 5">
    <name type="scientific">Amycolatopsis alkalitolerans</name>
    <dbReference type="NCBI Taxonomy" id="2547244"/>
    <lineage>
        <taxon>Bacteria</taxon>
        <taxon>Bacillati</taxon>
        <taxon>Actinomycetota</taxon>
        <taxon>Actinomycetes</taxon>
        <taxon>Pseudonocardiales</taxon>
        <taxon>Pseudonocardiaceae</taxon>
        <taxon>Amycolatopsis</taxon>
    </lineage>
</organism>
<dbReference type="InterPro" id="IPR015421">
    <property type="entry name" value="PyrdxlP-dep_Trfase_major"/>
</dbReference>
<proteinExistence type="predicted"/>
<reference evidence="4 5" key="1">
    <citation type="submission" date="2019-06" db="EMBL/GenBank/DDBJ databases">
        <title>Amycolatopsis alkalitolerans sp. nov., isolated from Gastrodia elata Blume.</title>
        <authorList>
            <person name="Narsing Rao M.P."/>
            <person name="Li W.J."/>
        </authorList>
    </citation>
    <scope>NUCLEOTIDE SEQUENCE [LARGE SCALE GENOMIC DNA]</scope>
    <source>
        <strain evidence="4 5">SYSUP0005</strain>
    </source>
</reference>
<dbReference type="PANTHER" id="PTHR43686:SF1">
    <property type="entry name" value="AMINOTRAN_5 DOMAIN-CONTAINING PROTEIN"/>
    <property type="match status" value="1"/>
</dbReference>
<evidence type="ECO:0000256" key="2">
    <source>
        <dbReference type="ARBA" id="ARBA00023194"/>
    </source>
</evidence>